<dbReference type="GO" id="GO:0016020">
    <property type="term" value="C:membrane"/>
    <property type="evidence" value="ECO:0007669"/>
    <property type="project" value="UniProtKB-SubCell"/>
</dbReference>
<keyword evidence="7 9" id="KW-0472">Membrane</keyword>
<keyword evidence="3" id="KW-0808">Transferase</keyword>
<dbReference type="PANTHER" id="PTHR10811">
    <property type="entry name" value="FRINGE-RELATED"/>
    <property type="match status" value="1"/>
</dbReference>
<accession>A0A9P8YD43</accession>
<evidence type="ECO:0000256" key="3">
    <source>
        <dbReference type="ARBA" id="ARBA00022679"/>
    </source>
</evidence>
<dbReference type="EMBL" id="JAGTJQ010000003">
    <property type="protein sequence ID" value="KAH7035844.1"/>
    <property type="molecule type" value="Genomic_DNA"/>
</dbReference>
<feature type="transmembrane region" description="Helical" evidence="9">
    <location>
        <begin position="12"/>
        <end position="29"/>
    </location>
</feature>
<evidence type="ECO:0000313" key="12">
    <source>
        <dbReference type="Proteomes" id="UP000756346"/>
    </source>
</evidence>
<keyword evidence="6 9" id="KW-1133">Transmembrane helix</keyword>
<evidence type="ECO:0000313" key="11">
    <source>
        <dbReference type="EMBL" id="KAH7035844.1"/>
    </source>
</evidence>
<keyword evidence="5" id="KW-0735">Signal-anchor</keyword>
<reference evidence="11" key="1">
    <citation type="journal article" date="2021" name="Nat. Commun.">
        <title>Genetic determinants of endophytism in the Arabidopsis root mycobiome.</title>
        <authorList>
            <person name="Mesny F."/>
            <person name="Miyauchi S."/>
            <person name="Thiergart T."/>
            <person name="Pickel B."/>
            <person name="Atanasova L."/>
            <person name="Karlsson M."/>
            <person name="Huettel B."/>
            <person name="Barry K.W."/>
            <person name="Haridas S."/>
            <person name="Chen C."/>
            <person name="Bauer D."/>
            <person name="Andreopoulos W."/>
            <person name="Pangilinan J."/>
            <person name="LaButti K."/>
            <person name="Riley R."/>
            <person name="Lipzen A."/>
            <person name="Clum A."/>
            <person name="Drula E."/>
            <person name="Henrissat B."/>
            <person name="Kohler A."/>
            <person name="Grigoriev I.V."/>
            <person name="Martin F.M."/>
            <person name="Hacquard S."/>
        </authorList>
    </citation>
    <scope>NUCLEOTIDE SEQUENCE</scope>
    <source>
        <strain evidence="11">MPI-CAGE-CH-0230</strain>
    </source>
</reference>
<dbReference type="GO" id="GO:0016757">
    <property type="term" value="F:glycosyltransferase activity"/>
    <property type="evidence" value="ECO:0007669"/>
    <property type="project" value="UniProtKB-KW"/>
</dbReference>
<name>A0A9P8YD43_9PEZI</name>
<dbReference type="OrthoDB" id="414175at2759"/>
<dbReference type="AlphaFoldDB" id="A0A9P8YD43"/>
<evidence type="ECO:0000256" key="1">
    <source>
        <dbReference type="ARBA" id="ARBA00004606"/>
    </source>
</evidence>
<sequence>MTTSSVFRRRAALVVAASAVSLILGHLWLTNYDSLPDLPRLKSLLHPVEDNTALLQNLPDLESSLSVTEGDDNTLDFVRRASESGHVTFSAEFKYTKRCFQEADGFDIDRHDIANTVEPLITEHFLQVKLDQTGPVTTEPCAALSIPIAKPYPENATYHNLAFGMATTFSRLVEAFDSISHWASGSGSLLVVIVEDYTEHQRGISELLAHYHKAQVNATFIPPVSSRHSTSQSHFMVLNTMIVMSGNETEWFGLLDDDTFFPHLAPLSAALGILDHDDKDLYVGALSEDWPSLEKFGLMAFGGAGAYISAHLARKIGAMQTARQCLRESPPDFGDVLIRDCIYRHSNARLTVLPNLFQHDLTRDMRGFFESGIEPLNLHHWNSWYKEPVVAMARAAKFCGCVCFLQRFAFGSDTILSNGYSISIYANGLGSIDLAKMERTWGNAAGEEDLKWAYTMGPMRDRVPDDERKTYYLQYTEVVGQLMRQLYVRKGSGDTGSSDEVVELVWMR</sequence>
<proteinExistence type="predicted"/>
<protein>
    <recommendedName>
        <fullName evidence="10">Fringe-like glycosyltransferase domain-containing protein</fullName>
    </recommendedName>
</protein>
<evidence type="ECO:0000256" key="9">
    <source>
        <dbReference type="SAM" id="Phobius"/>
    </source>
</evidence>
<dbReference type="Pfam" id="PF02434">
    <property type="entry name" value="Fringe"/>
    <property type="match status" value="1"/>
</dbReference>
<evidence type="ECO:0000256" key="7">
    <source>
        <dbReference type="ARBA" id="ARBA00023136"/>
    </source>
</evidence>
<dbReference type="RefSeq" id="XP_046015937.1">
    <property type="nucleotide sequence ID" value="XM_046161817.1"/>
</dbReference>
<evidence type="ECO:0000256" key="4">
    <source>
        <dbReference type="ARBA" id="ARBA00022692"/>
    </source>
</evidence>
<gene>
    <name evidence="11" type="ORF">B0I36DRAFT_406552</name>
</gene>
<dbReference type="InterPro" id="IPR003378">
    <property type="entry name" value="Fringe-like_glycosylTrfase"/>
</dbReference>
<evidence type="ECO:0000256" key="2">
    <source>
        <dbReference type="ARBA" id="ARBA00022676"/>
    </source>
</evidence>
<dbReference type="Proteomes" id="UP000756346">
    <property type="component" value="Unassembled WGS sequence"/>
</dbReference>
<comment type="caution">
    <text evidence="11">The sequence shown here is derived from an EMBL/GenBank/DDBJ whole genome shotgun (WGS) entry which is preliminary data.</text>
</comment>
<keyword evidence="2" id="KW-0328">Glycosyltransferase</keyword>
<keyword evidence="4 9" id="KW-0812">Transmembrane</keyword>
<evidence type="ECO:0000256" key="8">
    <source>
        <dbReference type="ARBA" id="ARBA00037847"/>
    </source>
</evidence>
<evidence type="ECO:0000256" key="6">
    <source>
        <dbReference type="ARBA" id="ARBA00022989"/>
    </source>
</evidence>
<feature type="domain" description="Fringe-like glycosyltransferase" evidence="10">
    <location>
        <begin position="216"/>
        <end position="359"/>
    </location>
</feature>
<keyword evidence="12" id="KW-1185">Reference proteome</keyword>
<dbReference type="Gene3D" id="3.90.550.50">
    <property type="match status" value="1"/>
</dbReference>
<organism evidence="11 12">
    <name type="scientific">Microdochium trichocladiopsis</name>
    <dbReference type="NCBI Taxonomy" id="1682393"/>
    <lineage>
        <taxon>Eukaryota</taxon>
        <taxon>Fungi</taxon>
        <taxon>Dikarya</taxon>
        <taxon>Ascomycota</taxon>
        <taxon>Pezizomycotina</taxon>
        <taxon>Sordariomycetes</taxon>
        <taxon>Xylariomycetidae</taxon>
        <taxon>Xylariales</taxon>
        <taxon>Microdochiaceae</taxon>
        <taxon>Microdochium</taxon>
    </lineage>
</organism>
<evidence type="ECO:0000259" key="10">
    <source>
        <dbReference type="Pfam" id="PF02434"/>
    </source>
</evidence>
<dbReference type="GeneID" id="70191363"/>
<dbReference type="GO" id="GO:0012505">
    <property type="term" value="C:endomembrane system"/>
    <property type="evidence" value="ECO:0007669"/>
    <property type="project" value="UniProtKB-SubCell"/>
</dbReference>
<comment type="subcellular location">
    <subcellularLocation>
        <location evidence="8">Endomembrane system</location>
        <topology evidence="8">Single-pass membrane protein</topology>
    </subcellularLocation>
    <subcellularLocation>
        <location evidence="1">Membrane</location>
        <topology evidence="1">Single-pass type II membrane protein</topology>
    </subcellularLocation>
</comment>
<evidence type="ECO:0000256" key="5">
    <source>
        <dbReference type="ARBA" id="ARBA00022968"/>
    </source>
</evidence>